<evidence type="ECO:0000256" key="6">
    <source>
        <dbReference type="ARBA" id="ARBA00023125"/>
    </source>
</evidence>
<dbReference type="PANTHER" id="PTHR14513:SF0">
    <property type="entry name" value="PROTECTION OF TELOMERES PROTEIN 1"/>
    <property type="match status" value="1"/>
</dbReference>
<feature type="compositionally biased region" description="Polar residues" evidence="8">
    <location>
        <begin position="371"/>
        <end position="381"/>
    </location>
</feature>
<reference evidence="10 11" key="1">
    <citation type="journal article" date="2018" name="Sci. Rep.">
        <title>Comparative genomics provides insights into the lifestyle and reveals functional heterogeneity of dark septate endophytic fungi.</title>
        <authorList>
            <person name="Knapp D.G."/>
            <person name="Nemeth J.B."/>
            <person name="Barry K."/>
            <person name="Hainaut M."/>
            <person name="Henrissat B."/>
            <person name="Johnson J."/>
            <person name="Kuo A."/>
            <person name="Lim J.H.P."/>
            <person name="Lipzen A."/>
            <person name="Nolan M."/>
            <person name="Ohm R.A."/>
            <person name="Tamas L."/>
            <person name="Grigoriev I.V."/>
            <person name="Spatafora J.W."/>
            <person name="Nagy L.G."/>
            <person name="Kovacs G.M."/>
        </authorList>
    </citation>
    <scope>NUCLEOTIDE SEQUENCE [LARGE SCALE GENOMIC DNA]</scope>
    <source>
        <strain evidence="10 11">DSE2036</strain>
    </source>
</reference>
<evidence type="ECO:0000256" key="2">
    <source>
        <dbReference type="ARBA" id="ARBA00004574"/>
    </source>
</evidence>
<dbReference type="PANTHER" id="PTHR14513">
    <property type="entry name" value="PROTECTION OF TELOMERES 1"/>
    <property type="match status" value="1"/>
</dbReference>
<dbReference type="InterPro" id="IPR028389">
    <property type="entry name" value="POT1"/>
</dbReference>
<feature type="domain" description="Protection of telomeres protein 1 ssDNA-binding" evidence="9">
    <location>
        <begin position="212"/>
        <end position="352"/>
    </location>
</feature>
<gene>
    <name evidence="10" type="ORF">DM02DRAFT_729185</name>
</gene>
<dbReference type="STRING" id="97972.A0A2V1DNB1"/>
<dbReference type="GO" id="GO:0000783">
    <property type="term" value="C:nuclear telomere cap complex"/>
    <property type="evidence" value="ECO:0007669"/>
    <property type="project" value="TreeGrafter"/>
</dbReference>
<evidence type="ECO:0000256" key="5">
    <source>
        <dbReference type="ARBA" id="ARBA00022895"/>
    </source>
</evidence>
<dbReference type="SUPFAM" id="SSF50249">
    <property type="entry name" value="Nucleic acid-binding proteins"/>
    <property type="match status" value="1"/>
</dbReference>
<dbReference type="AlphaFoldDB" id="A0A2V1DNB1"/>
<comment type="subcellular location">
    <subcellularLocation>
        <location evidence="2">Chromosome</location>
        <location evidence="2">Telomere</location>
    </subcellularLocation>
    <subcellularLocation>
        <location evidence="1">Nucleus</location>
    </subcellularLocation>
</comment>
<organism evidence="10 11">
    <name type="scientific">Periconia macrospinosa</name>
    <dbReference type="NCBI Taxonomy" id="97972"/>
    <lineage>
        <taxon>Eukaryota</taxon>
        <taxon>Fungi</taxon>
        <taxon>Dikarya</taxon>
        <taxon>Ascomycota</taxon>
        <taxon>Pezizomycotina</taxon>
        <taxon>Dothideomycetes</taxon>
        <taxon>Pleosporomycetidae</taxon>
        <taxon>Pleosporales</taxon>
        <taxon>Massarineae</taxon>
        <taxon>Periconiaceae</taxon>
        <taxon>Periconia</taxon>
    </lineage>
</organism>
<accession>A0A2V1DNB1</accession>
<evidence type="ECO:0000313" key="11">
    <source>
        <dbReference type="Proteomes" id="UP000244855"/>
    </source>
</evidence>
<dbReference type="Pfam" id="PF16686">
    <property type="entry name" value="POT1PC"/>
    <property type="match status" value="1"/>
</dbReference>
<keyword evidence="6" id="KW-0238">DNA-binding</keyword>
<dbReference type="GO" id="GO:0032210">
    <property type="term" value="P:regulation of telomere maintenance via telomerase"/>
    <property type="evidence" value="ECO:0007669"/>
    <property type="project" value="TreeGrafter"/>
</dbReference>
<evidence type="ECO:0000256" key="7">
    <source>
        <dbReference type="ARBA" id="ARBA00023242"/>
    </source>
</evidence>
<dbReference type="OrthoDB" id="2186770at2759"/>
<feature type="compositionally biased region" description="Low complexity" evidence="8">
    <location>
        <begin position="186"/>
        <end position="197"/>
    </location>
</feature>
<proteinExistence type="inferred from homology"/>
<evidence type="ECO:0000256" key="1">
    <source>
        <dbReference type="ARBA" id="ARBA00004123"/>
    </source>
</evidence>
<comment type="similarity">
    <text evidence="3">Belongs to the telombin family.</text>
</comment>
<dbReference type="InterPro" id="IPR032042">
    <property type="entry name" value="POT1PC"/>
</dbReference>
<keyword evidence="5" id="KW-0779">Telomere</keyword>
<name>A0A2V1DNB1_9PLEO</name>
<evidence type="ECO:0000256" key="4">
    <source>
        <dbReference type="ARBA" id="ARBA00022454"/>
    </source>
</evidence>
<keyword evidence="4" id="KW-0158">Chromosome</keyword>
<dbReference type="GO" id="GO:0010521">
    <property type="term" value="F:telomerase inhibitor activity"/>
    <property type="evidence" value="ECO:0007669"/>
    <property type="project" value="TreeGrafter"/>
</dbReference>
<dbReference type="FunFam" id="2.40.50.140:FF:000303">
    <property type="entry name" value="Protection of telomeres protein 1"/>
    <property type="match status" value="1"/>
</dbReference>
<evidence type="ECO:0000256" key="8">
    <source>
        <dbReference type="SAM" id="MobiDB-lite"/>
    </source>
</evidence>
<protein>
    <recommendedName>
        <fullName evidence="9">Protection of telomeres protein 1 ssDNA-binding domain-containing protein</fullName>
    </recommendedName>
</protein>
<keyword evidence="11" id="KW-1185">Reference proteome</keyword>
<feature type="region of interest" description="Disordered" evidence="8">
    <location>
        <begin position="352"/>
        <end position="399"/>
    </location>
</feature>
<feature type="region of interest" description="Disordered" evidence="8">
    <location>
        <begin position="177"/>
        <end position="200"/>
    </location>
</feature>
<dbReference type="GO" id="GO:0016233">
    <property type="term" value="P:telomere capping"/>
    <property type="evidence" value="ECO:0007669"/>
    <property type="project" value="TreeGrafter"/>
</dbReference>
<dbReference type="GO" id="GO:0098505">
    <property type="term" value="F:G-rich strand telomeric DNA binding"/>
    <property type="evidence" value="ECO:0007669"/>
    <property type="project" value="TreeGrafter"/>
</dbReference>
<dbReference type="EMBL" id="KZ805392">
    <property type="protein sequence ID" value="PVH99425.1"/>
    <property type="molecule type" value="Genomic_DNA"/>
</dbReference>
<dbReference type="Proteomes" id="UP000244855">
    <property type="component" value="Unassembled WGS sequence"/>
</dbReference>
<dbReference type="Gene3D" id="2.40.50.140">
    <property type="entry name" value="Nucleic acid-binding proteins"/>
    <property type="match status" value="2"/>
</dbReference>
<dbReference type="InterPro" id="IPR012340">
    <property type="entry name" value="NA-bd_OB-fold"/>
</dbReference>
<keyword evidence="7" id="KW-0539">Nucleus</keyword>
<evidence type="ECO:0000256" key="3">
    <source>
        <dbReference type="ARBA" id="ARBA00008442"/>
    </source>
</evidence>
<sequence length="638" mass="72622">MSNLASFSPIREAEDAPDGSSFLGVIVEIKSPFTTIQKDSRPVVSLEFTIQDQFSVILDPRSRLKCRLNRDSEERLPKGSVGDIALLKRMRIISTNGNVVASNAGRLSSEAAFFPDRHIPKPHMSTAYAPGGSSTLKFEAMVDSQPPSPAEQLAIIGMKATAANFLPMILQQSSTGLPPVARYNQSPRNPSNSSRNSFTPVKSSYTLKKQALIKDILSDKFYDLTGEVVKMFYTHNSMDLYITDYTENKHLFPYADPNDPDVIGITATNWRGPYGQVTLMVRLWDSHAILAREVINEGDIAYLQNVRIKWAPDGRLEGSMHGDSRFPNKKFVHKCVDPVQVNSVLQRKMAYEGKHEQPSTYHVPCNAPQHVPQNVPQNVPKNRSGKAKRAEKKERDRLQRELEQEELQEKLTKEERERAGLNNDVRSGHSTFQLSTVREIINNPARRTTTEDGLPLTLPFINCRYRAHLRVVDFWPMTLAQFSRSMGDATFNTKATDEQRRKSERKFEWNFVLLVEDAASPARSDKERIPLVFGNLQGQNLLKIDAGDLRKDERTLQKLEEILFILWGNLYERKVALWKEKKIRLPLPSDDPQLRLQNRPFECCLEEYGEAIGAHAEADHWVRRFSPFNTTIMSKWNT</sequence>
<evidence type="ECO:0000259" key="9">
    <source>
        <dbReference type="Pfam" id="PF16686"/>
    </source>
</evidence>
<evidence type="ECO:0000313" key="10">
    <source>
        <dbReference type="EMBL" id="PVH99425.1"/>
    </source>
</evidence>